<name>A0A2P6QU16_ROSCH</name>
<comment type="caution">
    <text evidence="1">The sequence shown here is derived from an EMBL/GenBank/DDBJ whole genome shotgun (WGS) entry which is preliminary data.</text>
</comment>
<accession>A0A2P6QU16</accession>
<dbReference type="Gramene" id="PRQ37629">
    <property type="protein sequence ID" value="PRQ37629"/>
    <property type="gene ID" value="RchiOBHm_Chr4g0404761"/>
</dbReference>
<reference evidence="1 2" key="1">
    <citation type="journal article" date="2018" name="Nat. Genet.">
        <title>The Rosa genome provides new insights in the design of modern roses.</title>
        <authorList>
            <person name="Bendahmane M."/>
        </authorList>
    </citation>
    <scope>NUCLEOTIDE SEQUENCE [LARGE SCALE GENOMIC DNA]</scope>
    <source>
        <strain evidence="2">cv. Old Blush</strain>
    </source>
</reference>
<dbReference type="AlphaFoldDB" id="A0A2P6QU16"/>
<keyword evidence="2" id="KW-1185">Reference proteome</keyword>
<dbReference type="Proteomes" id="UP000238479">
    <property type="component" value="Chromosome 4"/>
</dbReference>
<gene>
    <name evidence="1" type="ORF">RchiOBHm_Chr4g0404761</name>
</gene>
<organism evidence="1 2">
    <name type="scientific">Rosa chinensis</name>
    <name type="common">China rose</name>
    <dbReference type="NCBI Taxonomy" id="74649"/>
    <lineage>
        <taxon>Eukaryota</taxon>
        <taxon>Viridiplantae</taxon>
        <taxon>Streptophyta</taxon>
        <taxon>Embryophyta</taxon>
        <taxon>Tracheophyta</taxon>
        <taxon>Spermatophyta</taxon>
        <taxon>Magnoliopsida</taxon>
        <taxon>eudicotyledons</taxon>
        <taxon>Gunneridae</taxon>
        <taxon>Pentapetalae</taxon>
        <taxon>rosids</taxon>
        <taxon>fabids</taxon>
        <taxon>Rosales</taxon>
        <taxon>Rosaceae</taxon>
        <taxon>Rosoideae</taxon>
        <taxon>Rosoideae incertae sedis</taxon>
        <taxon>Rosa</taxon>
    </lineage>
</organism>
<proteinExistence type="predicted"/>
<protein>
    <submittedName>
        <fullName evidence="1">Uncharacterized protein</fullName>
    </submittedName>
</protein>
<evidence type="ECO:0000313" key="2">
    <source>
        <dbReference type="Proteomes" id="UP000238479"/>
    </source>
</evidence>
<evidence type="ECO:0000313" key="1">
    <source>
        <dbReference type="EMBL" id="PRQ37629.1"/>
    </source>
</evidence>
<dbReference type="EMBL" id="PDCK01000042">
    <property type="protein sequence ID" value="PRQ37629.1"/>
    <property type="molecule type" value="Genomic_DNA"/>
</dbReference>
<sequence>MAVGKSFYFGIYGKFPEKYQKIPTFHLRKIFSLLSPDLSSAQPISAASFSAVRPP</sequence>